<protein>
    <submittedName>
        <fullName evidence="1">Uncharacterized protein</fullName>
    </submittedName>
</protein>
<accession>T1AUA0</accession>
<comment type="caution">
    <text evidence="1">The sequence shown here is derived from an EMBL/GenBank/DDBJ whole genome shotgun (WGS) entry which is preliminary data.</text>
</comment>
<reference evidence="1" key="1">
    <citation type="submission" date="2013-08" db="EMBL/GenBank/DDBJ databases">
        <authorList>
            <person name="Mendez C."/>
            <person name="Richter M."/>
            <person name="Ferrer M."/>
            <person name="Sanchez J."/>
        </authorList>
    </citation>
    <scope>NUCLEOTIDE SEQUENCE</scope>
</reference>
<reference evidence="1" key="2">
    <citation type="journal article" date="2014" name="ISME J.">
        <title>Microbial stratification in low pH oxic and suboxic macroscopic growths along an acid mine drainage.</title>
        <authorList>
            <person name="Mendez-Garcia C."/>
            <person name="Mesa V."/>
            <person name="Sprenger R.R."/>
            <person name="Richter M."/>
            <person name="Diez M.S."/>
            <person name="Solano J."/>
            <person name="Bargiela R."/>
            <person name="Golyshina O.V."/>
            <person name="Manteca A."/>
            <person name="Ramos J.L."/>
            <person name="Gallego J.R."/>
            <person name="Llorente I."/>
            <person name="Martins Dos Santos V.A."/>
            <person name="Jensen O.N."/>
            <person name="Pelaez A.I."/>
            <person name="Sanchez J."/>
            <person name="Ferrer M."/>
        </authorList>
    </citation>
    <scope>NUCLEOTIDE SEQUENCE</scope>
</reference>
<name>T1AUA0_9ZZZZ</name>
<gene>
    <name evidence="1" type="ORF">B1A_09861</name>
</gene>
<sequence length="83" mass="9503">MTLALFQNMDNPKYVEIVFGKKDIASVFAKYRKPFKKSGMTKKKILNLVDKATEMIVNNSLSDNAYNDELMDKANLLRNSLKV</sequence>
<organism evidence="1">
    <name type="scientific">mine drainage metagenome</name>
    <dbReference type="NCBI Taxonomy" id="410659"/>
    <lineage>
        <taxon>unclassified sequences</taxon>
        <taxon>metagenomes</taxon>
        <taxon>ecological metagenomes</taxon>
    </lineage>
</organism>
<dbReference type="EMBL" id="AUZX01007020">
    <property type="protein sequence ID" value="EQD61027.1"/>
    <property type="molecule type" value="Genomic_DNA"/>
</dbReference>
<proteinExistence type="predicted"/>
<dbReference type="AlphaFoldDB" id="T1AUA0"/>
<evidence type="ECO:0000313" key="1">
    <source>
        <dbReference type="EMBL" id="EQD61027.1"/>
    </source>
</evidence>